<reference evidence="2 3" key="1">
    <citation type="submission" date="2024-06" db="EMBL/GenBank/DDBJ databases">
        <title>The Natural Products Discovery Center: Release of the First 8490 Sequenced Strains for Exploring Actinobacteria Biosynthetic Diversity.</title>
        <authorList>
            <person name="Kalkreuter E."/>
            <person name="Kautsar S.A."/>
            <person name="Yang D."/>
            <person name="Bader C.D."/>
            <person name="Teijaro C.N."/>
            <person name="Fluegel L."/>
            <person name="Davis C.M."/>
            <person name="Simpson J.R."/>
            <person name="Lauterbach L."/>
            <person name="Steele A.D."/>
            <person name="Gui C."/>
            <person name="Meng S."/>
            <person name="Li G."/>
            <person name="Viehrig K."/>
            <person name="Ye F."/>
            <person name="Su P."/>
            <person name="Kiefer A.F."/>
            <person name="Nichols A."/>
            <person name="Cepeda A.J."/>
            <person name="Yan W."/>
            <person name="Fan B."/>
            <person name="Jiang Y."/>
            <person name="Adhikari A."/>
            <person name="Zheng C.-J."/>
            <person name="Schuster L."/>
            <person name="Cowan T.M."/>
            <person name="Smanski M.J."/>
            <person name="Chevrette M.G."/>
            <person name="De Carvalho L.P.S."/>
            <person name="Shen B."/>
        </authorList>
    </citation>
    <scope>NUCLEOTIDE SEQUENCE [LARGE SCALE GENOMIC DNA]</scope>
    <source>
        <strain evidence="2 3">NPDC045974</strain>
    </source>
</reference>
<keyword evidence="3" id="KW-1185">Reference proteome</keyword>
<dbReference type="InterPro" id="IPR036388">
    <property type="entry name" value="WH-like_DNA-bd_sf"/>
</dbReference>
<dbReference type="InterPro" id="IPR051797">
    <property type="entry name" value="TrmB-like"/>
</dbReference>
<dbReference type="Gene3D" id="1.10.10.10">
    <property type="entry name" value="Winged helix-like DNA-binding domain superfamily/Winged helix DNA-binding domain"/>
    <property type="match status" value="2"/>
</dbReference>
<evidence type="ECO:0000313" key="2">
    <source>
        <dbReference type="EMBL" id="MEU7074422.1"/>
    </source>
</evidence>
<protein>
    <submittedName>
        <fullName evidence="2">LuxR C-terminal-related transcriptional regulator</fullName>
    </submittedName>
</protein>
<comment type="caution">
    <text evidence="2">The sequence shown here is derived from an EMBL/GenBank/DDBJ whole genome shotgun (WGS) entry which is preliminary data.</text>
</comment>
<gene>
    <name evidence="2" type="ORF">AB0A88_30470</name>
</gene>
<dbReference type="PANTHER" id="PTHR34293">
    <property type="entry name" value="HTH-TYPE TRANSCRIPTIONAL REGULATOR TRMBL2"/>
    <property type="match status" value="1"/>
</dbReference>
<dbReference type="PROSITE" id="PS50043">
    <property type="entry name" value="HTH_LUXR_2"/>
    <property type="match status" value="1"/>
</dbReference>
<dbReference type="RefSeq" id="WP_358477674.1">
    <property type="nucleotide sequence ID" value="NZ_JBEZAE010000026.1"/>
</dbReference>
<accession>A0ABV3CI16</accession>
<dbReference type="EMBL" id="JBEZAE010000026">
    <property type="protein sequence ID" value="MEU7074422.1"/>
    <property type="molecule type" value="Genomic_DNA"/>
</dbReference>
<dbReference type="PANTHER" id="PTHR34293:SF1">
    <property type="entry name" value="HTH-TYPE TRANSCRIPTIONAL REGULATOR TRMBL2"/>
    <property type="match status" value="1"/>
</dbReference>
<dbReference type="SUPFAM" id="SSF46894">
    <property type="entry name" value="C-terminal effector domain of the bipartite response regulators"/>
    <property type="match status" value="1"/>
</dbReference>
<dbReference type="Proteomes" id="UP001551329">
    <property type="component" value="Unassembled WGS sequence"/>
</dbReference>
<dbReference type="CDD" id="cd06170">
    <property type="entry name" value="LuxR_C_like"/>
    <property type="match status" value="1"/>
</dbReference>
<name>A0ABV3CI16_9ACTN</name>
<feature type="domain" description="HTH luxR-type" evidence="1">
    <location>
        <begin position="264"/>
        <end position="329"/>
    </location>
</feature>
<evidence type="ECO:0000313" key="3">
    <source>
        <dbReference type="Proteomes" id="UP001551329"/>
    </source>
</evidence>
<dbReference type="SUPFAM" id="SSF46785">
    <property type="entry name" value="Winged helix' DNA-binding domain"/>
    <property type="match status" value="1"/>
</dbReference>
<sequence>MLKALGLDTSTERVYRAMLSNPEENVAQLAARLGLTPEAMGQALSRLSELSLVSPTARESEIPRALGPETAMGILVARQEAALAAQLERTESARAAAARLVAEFASTHPVHARSSMERLHGIDTVRHRLSQLGESAQRSVMTFAPGGGHSEEDLRASRNPNQAMLARGVQLRTVYLDSVRNHAPTRAHVEWLNNAGARVRTAPSLPLRMIIVDHETAVLPMDVKDAREGALVVREESLLVALRALFEQIWACCRPFGGPEQRVSPRDGDELSRREREVLRLLAEGHTDETVAKRLGISSRSARRIVAGLLRRLDARSRFEAGILAVTAGWLPTGSNQPLPGADGIGANGAEA</sequence>
<dbReference type="InterPro" id="IPR016032">
    <property type="entry name" value="Sig_transdc_resp-reg_C-effctor"/>
</dbReference>
<dbReference type="PRINTS" id="PR00038">
    <property type="entry name" value="HTHLUXR"/>
</dbReference>
<dbReference type="InterPro" id="IPR000792">
    <property type="entry name" value="Tscrpt_reg_LuxR_C"/>
</dbReference>
<proteinExistence type="predicted"/>
<dbReference type="SMART" id="SM00421">
    <property type="entry name" value="HTH_LUXR"/>
    <property type="match status" value="1"/>
</dbReference>
<organism evidence="2 3">
    <name type="scientific">Streptomyces narbonensis</name>
    <dbReference type="NCBI Taxonomy" id="67333"/>
    <lineage>
        <taxon>Bacteria</taxon>
        <taxon>Bacillati</taxon>
        <taxon>Actinomycetota</taxon>
        <taxon>Actinomycetes</taxon>
        <taxon>Kitasatosporales</taxon>
        <taxon>Streptomycetaceae</taxon>
        <taxon>Streptomyces</taxon>
    </lineage>
</organism>
<dbReference type="Pfam" id="PF00196">
    <property type="entry name" value="GerE"/>
    <property type="match status" value="1"/>
</dbReference>
<dbReference type="InterPro" id="IPR036390">
    <property type="entry name" value="WH_DNA-bd_sf"/>
</dbReference>
<evidence type="ECO:0000259" key="1">
    <source>
        <dbReference type="PROSITE" id="PS50043"/>
    </source>
</evidence>